<name>A0A8S5NBS8_9CAUD</name>
<protein>
    <submittedName>
        <fullName evidence="1">Uncharacterized protein</fullName>
    </submittedName>
</protein>
<dbReference type="EMBL" id="BK015115">
    <property type="protein sequence ID" value="DAD91531.1"/>
    <property type="molecule type" value="Genomic_DNA"/>
</dbReference>
<evidence type="ECO:0000313" key="1">
    <source>
        <dbReference type="EMBL" id="DAD91531.1"/>
    </source>
</evidence>
<reference evidence="1" key="1">
    <citation type="journal article" date="2021" name="Proc. Natl. Acad. Sci. U.S.A.">
        <title>A Catalog of Tens of Thousands of Viruses from Human Metagenomes Reveals Hidden Associations with Chronic Diseases.</title>
        <authorList>
            <person name="Tisza M.J."/>
            <person name="Buck C.B."/>
        </authorList>
    </citation>
    <scope>NUCLEOTIDE SEQUENCE</scope>
    <source>
        <strain evidence="1">Ctx322</strain>
    </source>
</reference>
<sequence>MVKHPKSFKEIEIRLSEIVYQIREIESKLTLHLSPGGRSALLKSRANLVGQLHSLSDCLKNYGEGKIVRVKFRTCSTEGVYSGIYQRYFINVSESEVLKLIQYKYGEGRYIEILEVQEVLTSSSLEKL</sequence>
<organism evidence="1">
    <name type="scientific">Myoviridae sp. ctx322</name>
    <dbReference type="NCBI Taxonomy" id="2826711"/>
    <lineage>
        <taxon>Viruses</taxon>
        <taxon>Duplodnaviria</taxon>
        <taxon>Heunggongvirae</taxon>
        <taxon>Uroviricota</taxon>
        <taxon>Caudoviricetes</taxon>
    </lineage>
</organism>
<proteinExistence type="predicted"/>
<accession>A0A8S5NBS8</accession>